<keyword evidence="2" id="KW-1133">Transmembrane helix</keyword>
<dbReference type="PANTHER" id="PTHR32170:SF3">
    <property type="entry name" value="PROTEASOME ACTIVATOR COMPLEX SUBUNIT 4"/>
    <property type="match status" value="1"/>
</dbReference>
<evidence type="ECO:0000256" key="2">
    <source>
        <dbReference type="SAM" id="Phobius"/>
    </source>
</evidence>
<keyword evidence="4" id="KW-1185">Reference proteome</keyword>
<feature type="compositionally biased region" description="Polar residues" evidence="1">
    <location>
        <begin position="789"/>
        <end position="798"/>
    </location>
</feature>
<organism evidence="3 4">
    <name type="scientific">Paratrimastix pyriformis</name>
    <dbReference type="NCBI Taxonomy" id="342808"/>
    <lineage>
        <taxon>Eukaryota</taxon>
        <taxon>Metamonada</taxon>
        <taxon>Preaxostyla</taxon>
        <taxon>Paratrimastigidae</taxon>
        <taxon>Paratrimastix</taxon>
    </lineage>
</organism>
<feature type="region of interest" description="Disordered" evidence="1">
    <location>
        <begin position="344"/>
        <end position="401"/>
    </location>
</feature>
<dbReference type="EMBL" id="JAPMOS010000013">
    <property type="protein sequence ID" value="KAJ4460300.1"/>
    <property type="molecule type" value="Genomic_DNA"/>
</dbReference>
<feature type="region of interest" description="Disordered" evidence="1">
    <location>
        <begin position="177"/>
        <end position="234"/>
    </location>
</feature>
<gene>
    <name evidence="3" type="ORF">PAPYR_3305</name>
</gene>
<dbReference type="Proteomes" id="UP001141327">
    <property type="component" value="Unassembled WGS sequence"/>
</dbReference>
<evidence type="ECO:0000313" key="4">
    <source>
        <dbReference type="Proteomes" id="UP001141327"/>
    </source>
</evidence>
<comment type="caution">
    <text evidence="3">The sequence shown here is derived from an EMBL/GenBank/DDBJ whole genome shotgun (WGS) entry which is preliminary data.</text>
</comment>
<evidence type="ECO:0000313" key="3">
    <source>
        <dbReference type="EMBL" id="KAJ4460300.1"/>
    </source>
</evidence>
<evidence type="ECO:0000256" key="1">
    <source>
        <dbReference type="SAM" id="MobiDB-lite"/>
    </source>
</evidence>
<sequence>MALRLENFCSEFVARPDHEQHWTELCEREQHYRFDRKIPISTNPFADAARVPEYKRNWKLFTERQLSGLNWNNVFAAGGSVAACLTSKDFDQKNVATISSTIANLTLISSFWSQYPYRHIQLCSACTKSPAEILQGAPPAESLPLTRPGTFPPELAFASRLYAHSTLHALRAGSLCEANRPRQLRQRGPKPTGGDGPSSRSPGHLRPSAPSASSPPSGATPSPTDVTAPPPRPARSLGALVLIKNSHAGGRPGSAIGTTAPGDAGLLLPVRVVEEFLPTTPGATPTAPATATAATTPSAGEPRLMAVMTHLPATQLEALARTEGPGQTFESGGGLQRVGRRLEEMEDAGEGEGEEDDEEEEDEEDEDAELSEDERQQPQQPQPAVTTAEKTEGAPRATGGAAGTKALACEIYMPSRDAGARALHELAAVLLARFPDDVAAQKLLVQAVGCLFFDLGPTRRAIQSQVKDFHSLRGFIRDPVGKAHQCRPLLIMRQFIMSQVWMRKARPAVRAQTASHRLLLDDLLGLSTSAYVKIRRASQIALTRCLSVDGRLSRPVTEFCLGRLTRPGLPEEEVQGLLMLLLFKPNMRRLMTDLTLFQRFVALQPALTKYEKPRVQQSGQQLLNSLIVNSHLMPLQRLSRHLVAAEQTQAGLVNPQATAWEQHRIAVARRHLGTAAADALFARSRRYWDRRNEALRVQYNDLAGYVFKNIAPKSHRGLDEATPRLHPPGSRGPARPSLNGALIGRPRRHDPRPTGRRGAILGGTPPPTPAATPTPQGGEGGEALLPTIGATSTSSSPGVSRYVTIPSLCALALPRAPPHAQLTFQNMAMLLVRPRPLPTLDMMTILLQNCWRPLTSGDMARMVEANRMPLVPPPTSSPHQLNTSGQPSPSSTGTCWAGTASMPHFFLHLGPHCEMAPAGSPGVDDEGHQRGSPAGTRAPLWRGGQDGRDRPLCRPAPQLGSLPASNTLTQAQPSHQAAHAAALASHLRMAPYRARLYEILAAQPDLLSRIFSLFRLSFRLRFAFFKAEVQTGPRGTPLPPCCCLFVPFAFFAFVLRLLLCLLTVWVALVGADGQDGESHRVLAPFTLSPSPPPSLVQSSWTDSLFFKSFQLGGLPIYELCKSWMMELGEDWVSQAS</sequence>
<feature type="region of interest" description="Disordered" evidence="1">
    <location>
        <begin position="868"/>
        <end position="894"/>
    </location>
</feature>
<name>A0ABQ8UM96_9EUKA</name>
<feature type="compositionally biased region" description="Acidic residues" evidence="1">
    <location>
        <begin position="344"/>
        <end position="372"/>
    </location>
</feature>
<keyword evidence="2" id="KW-0472">Membrane</keyword>
<accession>A0ABQ8UM96</accession>
<feature type="compositionally biased region" description="Low complexity" evidence="1">
    <location>
        <begin position="883"/>
        <end position="894"/>
    </location>
</feature>
<proteinExistence type="predicted"/>
<keyword evidence="2" id="KW-0812">Transmembrane</keyword>
<feature type="region of interest" description="Disordered" evidence="1">
    <location>
        <begin position="717"/>
        <end position="798"/>
    </location>
</feature>
<feature type="transmembrane region" description="Helical" evidence="2">
    <location>
        <begin position="1044"/>
        <end position="1070"/>
    </location>
</feature>
<feature type="compositionally biased region" description="Low complexity" evidence="1">
    <location>
        <begin position="207"/>
        <end position="224"/>
    </location>
</feature>
<feature type="region of interest" description="Disordered" evidence="1">
    <location>
        <begin position="917"/>
        <end position="973"/>
    </location>
</feature>
<dbReference type="InterPro" id="IPR035309">
    <property type="entry name" value="PSME4"/>
</dbReference>
<dbReference type="PANTHER" id="PTHR32170">
    <property type="entry name" value="PROTEASOME ACTIVATOR COMPLEX SUBUNIT 4"/>
    <property type="match status" value="1"/>
</dbReference>
<protein>
    <submittedName>
        <fullName evidence="3">Uncharacterized protein</fullName>
    </submittedName>
</protein>
<reference evidence="3" key="1">
    <citation type="journal article" date="2022" name="bioRxiv">
        <title>Genomics of Preaxostyla Flagellates Illuminates Evolutionary Transitions and the Path Towards Mitochondrial Loss.</title>
        <authorList>
            <person name="Novak L.V.F."/>
            <person name="Treitli S.C."/>
            <person name="Pyrih J."/>
            <person name="Halakuc P."/>
            <person name="Pipaliya S.V."/>
            <person name="Vacek V."/>
            <person name="Brzon O."/>
            <person name="Soukal P."/>
            <person name="Eme L."/>
            <person name="Dacks J.B."/>
            <person name="Karnkowska A."/>
            <person name="Elias M."/>
            <person name="Hampl V."/>
        </authorList>
    </citation>
    <scope>NUCLEOTIDE SEQUENCE</scope>
    <source>
        <strain evidence="3">RCP-MX</strain>
    </source>
</reference>